<organism evidence="1 2">
    <name type="scientific">Sphingomonas psychrotolerans</name>
    <dbReference type="NCBI Taxonomy" id="1327635"/>
    <lineage>
        <taxon>Bacteria</taxon>
        <taxon>Pseudomonadati</taxon>
        <taxon>Pseudomonadota</taxon>
        <taxon>Alphaproteobacteria</taxon>
        <taxon>Sphingomonadales</taxon>
        <taxon>Sphingomonadaceae</taxon>
        <taxon>Sphingomonas</taxon>
    </lineage>
</organism>
<dbReference type="KEGG" id="sphc:CVN68_19790"/>
<protein>
    <submittedName>
        <fullName evidence="1">Uncharacterized protein</fullName>
    </submittedName>
</protein>
<keyword evidence="2" id="KW-1185">Reference proteome</keyword>
<evidence type="ECO:0000313" key="1">
    <source>
        <dbReference type="EMBL" id="ATY33919.1"/>
    </source>
</evidence>
<dbReference type="Proteomes" id="UP000229081">
    <property type="component" value="Chromosome"/>
</dbReference>
<dbReference type="AlphaFoldDB" id="A0A2K8MPM3"/>
<reference evidence="1 2" key="1">
    <citation type="submission" date="2017-11" db="EMBL/GenBank/DDBJ databases">
        <title>Complete genome sequence of Sphingomonas sp. Strain Cra20, a psychrotolerant potential plant growth promoting rhizobacteria.</title>
        <authorList>
            <person name="Luo Y."/>
        </authorList>
    </citation>
    <scope>NUCLEOTIDE SEQUENCE [LARGE SCALE GENOMIC DNA]</scope>
    <source>
        <strain evidence="1 2">Cra20</strain>
    </source>
</reference>
<accession>A0A2K8MPM3</accession>
<sequence length="71" mass="7747">MGAQSFVTLRHHEMSVARHGMQLAQRGLTLAPGTDLEVGRIGHGEFPNRLTEGATKIINFKAIVIRNKAPV</sequence>
<gene>
    <name evidence="1" type="ORF">CVN68_19790</name>
</gene>
<evidence type="ECO:0000313" key="2">
    <source>
        <dbReference type="Proteomes" id="UP000229081"/>
    </source>
</evidence>
<dbReference type="EMBL" id="CP024923">
    <property type="protein sequence ID" value="ATY33919.1"/>
    <property type="molecule type" value="Genomic_DNA"/>
</dbReference>
<proteinExistence type="predicted"/>
<name>A0A2K8MPM3_9SPHN</name>